<dbReference type="PANTHER" id="PTHR30151">
    <property type="entry name" value="ALKANE SULFONATE ABC TRANSPORTER-RELATED, MEMBRANE SUBUNIT"/>
    <property type="match status" value="1"/>
</dbReference>
<feature type="domain" description="ABC transmembrane type-1" evidence="8">
    <location>
        <begin position="69"/>
        <end position="253"/>
    </location>
</feature>
<dbReference type="Proteomes" id="UP000184038">
    <property type="component" value="Unassembled WGS sequence"/>
</dbReference>
<feature type="transmembrane region" description="Helical" evidence="7">
    <location>
        <begin position="109"/>
        <end position="129"/>
    </location>
</feature>
<dbReference type="OrthoDB" id="34174at2"/>
<dbReference type="FunFam" id="1.10.3720.10:FF:000003">
    <property type="entry name" value="Aliphatic sulfonate ABC transporter permease"/>
    <property type="match status" value="1"/>
</dbReference>
<keyword evidence="5 7" id="KW-1133">Transmembrane helix</keyword>
<comment type="similarity">
    <text evidence="7">Belongs to the binding-protein-dependent transport system permease family.</text>
</comment>
<feature type="transmembrane region" description="Helical" evidence="7">
    <location>
        <begin position="79"/>
        <end position="97"/>
    </location>
</feature>
<gene>
    <name evidence="9" type="ORF">SAMN02746066_00852</name>
</gene>
<evidence type="ECO:0000256" key="3">
    <source>
        <dbReference type="ARBA" id="ARBA00022475"/>
    </source>
</evidence>
<keyword evidence="2 7" id="KW-0813">Transport</keyword>
<dbReference type="Gene3D" id="1.10.3720.10">
    <property type="entry name" value="MetI-like"/>
    <property type="match status" value="1"/>
</dbReference>
<dbReference type="EMBL" id="FRCP01000006">
    <property type="protein sequence ID" value="SHM11662.1"/>
    <property type="molecule type" value="Genomic_DNA"/>
</dbReference>
<dbReference type="STRING" id="1120996.SAMN02746066_00852"/>
<dbReference type="RefSeq" id="WP_073283362.1">
    <property type="nucleotide sequence ID" value="NZ_FRCP01000006.1"/>
</dbReference>
<protein>
    <submittedName>
        <fullName evidence="9">NitT/TauT family transport system permease protein</fullName>
    </submittedName>
</protein>
<feature type="transmembrane region" description="Helical" evidence="7">
    <location>
        <begin position="135"/>
        <end position="155"/>
    </location>
</feature>
<keyword evidence="6 7" id="KW-0472">Membrane</keyword>
<keyword evidence="3" id="KW-1003">Cell membrane</keyword>
<dbReference type="PROSITE" id="PS50928">
    <property type="entry name" value="ABC_TM1"/>
    <property type="match status" value="1"/>
</dbReference>
<evidence type="ECO:0000256" key="5">
    <source>
        <dbReference type="ARBA" id="ARBA00022989"/>
    </source>
</evidence>
<comment type="subcellular location">
    <subcellularLocation>
        <location evidence="1 7">Cell membrane</location>
        <topology evidence="1 7">Multi-pass membrane protein</topology>
    </subcellularLocation>
</comment>
<evidence type="ECO:0000256" key="6">
    <source>
        <dbReference type="ARBA" id="ARBA00023136"/>
    </source>
</evidence>
<feature type="transmembrane region" description="Helical" evidence="7">
    <location>
        <begin position="20"/>
        <end position="41"/>
    </location>
</feature>
<dbReference type="Pfam" id="PF00528">
    <property type="entry name" value="BPD_transp_1"/>
    <property type="match status" value="1"/>
</dbReference>
<feature type="transmembrane region" description="Helical" evidence="7">
    <location>
        <begin position="229"/>
        <end position="249"/>
    </location>
</feature>
<name>A0A1M7G5L2_9FIRM</name>
<evidence type="ECO:0000256" key="7">
    <source>
        <dbReference type="RuleBase" id="RU363032"/>
    </source>
</evidence>
<proteinExistence type="inferred from homology"/>
<dbReference type="InterPro" id="IPR000515">
    <property type="entry name" value="MetI-like"/>
</dbReference>
<evidence type="ECO:0000313" key="9">
    <source>
        <dbReference type="EMBL" id="SHM11662.1"/>
    </source>
</evidence>
<keyword evidence="10" id="KW-1185">Reference proteome</keyword>
<dbReference type="AlphaFoldDB" id="A0A1M7G5L2"/>
<evidence type="ECO:0000256" key="1">
    <source>
        <dbReference type="ARBA" id="ARBA00004651"/>
    </source>
</evidence>
<dbReference type="GO" id="GO:0042918">
    <property type="term" value="P:alkanesulfonate transmembrane transport"/>
    <property type="evidence" value="ECO:0007669"/>
    <property type="project" value="UniProtKB-ARBA"/>
</dbReference>
<accession>A0A1M7G5L2</accession>
<dbReference type="SUPFAM" id="SSF161098">
    <property type="entry name" value="MetI-like"/>
    <property type="match status" value="1"/>
</dbReference>
<evidence type="ECO:0000256" key="4">
    <source>
        <dbReference type="ARBA" id="ARBA00022692"/>
    </source>
</evidence>
<evidence type="ECO:0000256" key="2">
    <source>
        <dbReference type="ARBA" id="ARBA00022448"/>
    </source>
</evidence>
<organism evidence="9 10">
    <name type="scientific">Anaerosporobacter mobilis DSM 15930</name>
    <dbReference type="NCBI Taxonomy" id="1120996"/>
    <lineage>
        <taxon>Bacteria</taxon>
        <taxon>Bacillati</taxon>
        <taxon>Bacillota</taxon>
        <taxon>Clostridia</taxon>
        <taxon>Lachnospirales</taxon>
        <taxon>Lachnospiraceae</taxon>
        <taxon>Anaerosporobacter</taxon>
    </lineage>
</organism>
<evidence type="ECO:0000259" key="8">
    <source>
        <dbReference type="PROSITE" id="PS50928"/>
    </source>
</evidence>
<dbReference type="PANTHER" id="PTHR30151:SF0">
    <property type="entry name" value="ABC TRANSPORTER PERMEASE PROTEIN MJ0413-RELATED"/>
    <property type="match status" value="1"/>
</dbReference>
<dbReference type="InterPro" id="IPR035906">
    <property type="entry name" value="MetI-like_sf"/>
</dbReference>
<keyword evidence="4 7" id="KW-0812">Transmembrane</keyword>
<dbReference type="CDD" id="cd06261">
    <property type="entry name" value="TM_PBP2"/>
    <property type="match status" value="1"/>
</dbReference>
<sequence>MAVKIKKNDVKLSGFFKRIIKHGLFSWVLLMAIWQVGSLSYSDYFLPGPLSVLKGFKQLVENGVLWTDIVVSVERAGRGWFTGIIMAVPLGLLIGHFDKVRWLVEPVLNYFRFVPVLALTSLFLMWFGVLEGSKTALIAYATFFPMLINTIAGVASTDKTLVEAAQCMGASKFKVFFTVIVPSAVPSIFTGIRLGLSGSILCVVAAEMLVSNNGLGYLVYSSRLYYRTNWMFVGIITLGLLGFVADRLISYTGKRLLKQFGVK</sequence>
<evidence type="ECO:0000313" key="10">
    <source>
        <dbReference type="Proteomes" id="UP000184038"/>
    </source>
</evidence>
<reference evidence="9 10" key="1">
    <citation type="submission" date="2016-11" db="EMBL/GenBank/DDBJ databases">
        <authorList>
            <person name="Jaros S."/>
            <person name="Januszkiewicz K."/>
            <person name="Wedrychowicz H."/>
        </authorList>
    </citation>
    <scope>NUCLEOTIDE SEQUENCE [LARGE SCALE GENOMIC DNA]</scope>
    <source>
        <strain evidence="9 10">DSM 15930</strain>
    </source>
</reference>
<dbReference type="GO" id="GO:0005886">
    <property type="term" value="C:plasma membrane"/>
    <property type="evidence" value="ECO:0007669"/>
    <property type="project" value="UniProtKB-SubCell"/>
</dbReference>
<feature type="transmembrane region" description="Helical" evidence="7">
    <location>
        <begin position="176"/>
        <end position="209"/>
    </location>
</feature>